<evidence type="ECO:0000313" key="14">
    <source>
        <dbReference type="EMBL" id="MBB4917388.1"/>
    </source>
</evidence>
<sequence length="694" mass="74302">MAGSGASGLPPPSFERLRLLFLTVAAGALFGGYWFLVLLQDGWSERNRACGALTGLGEFLDCTTRTLVLQALVPLAGPALVAVLVVPTYLVAPAVITRWHGARPLDPWPEAVRETVEQAGLERTPTLMVSTRGLSLWMFTYGRRPRHRVMLSAATGLYTLTDTAKVTATLAHELGHLRNRDVDRTYLAVLAAACLALVTIVPVGLSAALTTDLAPALAVTWRDLVVALLLAGTWAAVVRTREHEADLWGGGLRPRDMLDLLTDGKQERRHLLRLHPPLDRRLKVLRDPDLLLRPSAVEALVTGIAAGVVVTELGVSLRAVLPVPPLVTYWAAGLLAAVPVSGIVGLAVWRAGAARILTLERALACGLALGAGLVAGLVLAPRSGVRWSRWIPEAPDFTAVAEPTGIPPITALWMTATLLVLTTAVTGWFALASRTWTPRMGTRAWRYATPLAALMLAVVMGTWSLAARLAASEQWSAAALIHLLITPQTALFLLTLTLLALCPLTPPPRSIRRSRTAPPPPTPPSRTARPFPLPRPLTALSRLTLYLRSRTALPPRTPRPRTAPLLLALGVALVLSLGLPFLSPAPVLSVTTQAALPDSPQAGVICLGLYTVGSAAAGAPADHAAKERLGEVLRGSDDDLLRQAGELFLRGARIRSQDLEGLAWTAFVRRCDHLRRYRGAPVPEPVSPFPTEGW</sequence>
<dbReference type="InterPro" id="IPR050083">
    <property type="entry name" value="HtpX_protease"/>
</dbReference>
<keyword evidence="2" id="KW-1003">Cell membrane</keyword>
<keyword evidence="5" id="KW-0479">Metal-binding</keyword>
<evidence type="ECO:0000256" key="3">
    <source>
        <dbReference type="ARBA" id="ARBA00022670"/>
    </source>
</evidence>
<accession>A0A7W7QPP8</accession>
<protein>
    <submittedName>
        <fullName evidence="14">Zn-dependent protease with chaperone function</fullName>
    </submittedName>
</protein>
<evidence type="ECO:0000256" key="8">
    <source>
        <dbReference type="ARBA" id="ARBA00022989"/>
    </source>
</evidence>
<reference evidence="14 15" key="1">
    <citation type="submission" date="2020-08" db="EMBL/GenBank/DDBJ databases">
        <title>Genomic Encyclopedia of Type Strains, Phase III (KMG-III): the genomes of soil and plant-associated and newly described type strains.</title>
        <authorList>
            <person name="Whitman W."/>
        </authorList>
    </citation>
    <scope>NUCLEOTIDE SEQUENCE [LARGE SCALE GENOMIC DNA]</scope>
    <source>
        <strain evidence="14 15">CECT 8840</strain>
    </source>
</reference>
<dbReference type="RefSeq" id="WP_184717565.1">
    <property type="nucleotide sequence ID" value="NZ_JACHJP010000004.1"/>
</dbReference>
<evidence type="ECO:0000313" key="15">
    <source>
        <dbReference type="Proteomes" id="UP000552644"/>
    </source>
</evidence>
<feature type="domain" description="Peptidase M48" evidence="13">
    <location>
        <begin position="112"/>
        <end position="287"/>
    </location>
</feature>
<dbReference type="AlphaFoldDB" id="A0A7W7QPP8"/>
<evidence type="ECO:0000256" key="12">
    <source>
        <dbReference type="SAM" id="Phobius"/>
    </source>
</evidence>
<evidence type="ECO:0000256" key="5">
    <source>
        <dbReference type="ARBA" id="ARBA00022723"/>
    </source>
</evidence>
<feature type="transmembrane region" description="Helical" evidence="12">
    <location>
        <begin position="290"/>
        <end position="309"/>
    </location>
</feature>
<dbReference type="GO" id="GO:0006508">
    <property type="term" value="P:proteolysis"/>
    <property type="evidence" value="ECO:0007669"/>
    <property type="project" value="UniProtKB-KW"/>
</dbReference>
<keyword evidence="8 12" id="KW-1133">Transmembrane helix</keyword>
<evidence type="ECO:0000256" key="6">
    <source>
        <dbReference type="ARBA" id="ARBA00022801"/>
    </source>
</evidence>
<dbReference type="Gene3D" id="3.30.2010.10">
    <property type="entry name" value="Metalloproteases ('zincins'), catalytic domain"/>
    <property type="match status" value="1"/>
</dbReference>
<evidence type="ECO:0000256" key="1">
    <source>
        <dbReference type="ARBA" id="ARBA00001947"/>
    </source>
</evidence>
<organism evidence="14 15">
    <name type="scientific">Streptosporangium saharense</name>
    <dbReference type="NCBI Taxonomy" id="1706840"/>
    <lineage>
        <taxon>Bacteria</taxon>
        <taxon>Bacillati</taxon>
        <taxon>Actinomycetota</taxon>
        <taxon>Actinomycetes</taxon>
        <taxon>Streptosporangiales</taxon>
        <taxon>Streptosporangiaceae</taxon>
        <taxon>Streptosporangium</taxon>
    </lineage>
</organism>
<feature type="transmembrane region" description="Helical" evidence="12">
    <location>
        <begin position="411"/>
        <end position="432"/>
    </location>
</feature>
<dbReference type="GO" id="GO:0046872">
    <property type="term" value="F:metal ion binding"/>
    <property type="evidence" value="ECO:0007669"/>
    <property type="project" value="UniProtKB-KW"/>
</dbReference>
<keyword evidence="4 12" id="KW-0812">Transmembrane</keyword>
<gene>
    <name evidence="14" type="ORF">FHS44_004496</name>
</gene>
<comment type="caution">
    <text evidence="14">The sequence shown here is derived from an EMBL/GenBank/DDBJ whole genome shotgun (WGS) entry which is preliminary data.</text>
</comment>
<evidence type="ECO:0000256" key="10">
    <source>
        <dbReference type="ARBA" id="ARBA00023136"/>
    </source>
</evidence>
<keyword evidence="9" id="KW-0482">Metalloprotease</keyword>
<evidence type="ECO:0000256" key="11">
    <source>
        <dbReference type="SAM" id="MobiDB-lite"/>
    </source>
</evidence>
<keyword evidence="10 12" id="KW-0472">Membrane</keyword>
<dbReference type="PANTHER" id="PTHR43221">
    <property type="entry name" value="PROTEASE HTPX"/>
    <property type="match status" value="1"/>
</dbReference>
<evidence type="ECO:0000256" key="7">
    <source>
        <dbReference type="ARBA" id="ARBA00022833"/>
    </source>
</evidence>
<dbReference type="Pfam" id="PF01435">
    <property type="entry name" value="Peptidase_M48"/>
    <property type="match status" value="1"/>
</dbReference>
<proteinExistence type="predicted"/>
<keyword evidence="15" id="KW-1185">Reference proteome</keyword>
<keyword evidence="3 14" id="KW-0645">Protease</keyword>
<keyword evidence="6" id="KW-0378">Hydrolase</keyword>
<dbReference type="GO" id="GO:0004222">
    <property type="term" value="F:metalloendopeptidase activity"/>
    <property type="evidence" value="ECO:0007669"/>
    <property type="project" value="InterPro"/>
</dbReference>
<dbReference type="EMBL" id="JACHJP010000004">
    <property type="protein sequence ID" value="MBB4917388.1"/>
    <property type="molecule type" value="Genomic_DNA"/>
</dbReference>
<dbReference type="PANTHER" id="PTHR43221:SF2">
    <property type="entry name" value="PROTEASE HTPX HOMOLOG"/>
    <property type="match status" value="1"/>
</dbReference>
<dbReference type="InterPro" id="IPR001915">
    <property type="entry name" value="Peptidase_M48"/>
</dbReference>
<feature type="transmembrane region" description="Helical" evidence="12">
    <location>
        <begin position="221"/>
        <end position="238"/>
    </location>
</feature>
<feature type="transmembrane region" description="Helical" evidence="12">
    <location>
        <begin position="563"/>
        <end position="582"/>
    </location>
</feature>
<feature type="transmembrane region" description="Helical" evidence="12">
    <location>
        <begin position="444"/>
        <end position="466"/>
    </location>
</feature>
<feature type="transmembrane region" description="Helical" evidence="12">
    <location>
        <begin position="478"/>
        <end position="505"/>
    </location>
</feature>
<feature type="transmembrane region" description="Helical" evidence="12">
    <location>
        <begin position="361"/>
        <end position="380"/>
    </location>
</feature>
<name>A0A7W7QPP8_9ACTN</name>
<evidence type="ECO:0000256" key="9">
    <source>
        <dbReference type="ARBA" id="ARBA00023049"/>
    </source>
</evidence>
<feature type="transmembrane region" description="Helical" evidence="12">
    <location>
        <begin position="329"/>
        <end position="349"/>
    </location>
</feature>
<comment type="cofactor">
    <cofactor evidence="1">
        <name>Zn(2+)</name>
        <dbReference type="ChEBI" id="CHEBI:29105"/>
    </cofactor>
</comment>
<feature type="transmembrane region" description="Helical" evidence="12">
    <location>
        <begin position="186"/>
        <end position="209"/>
    </location>
</feature>
<feature type="transmembrane region" description="Helical" evidence="12">
    <location>
        <begin position="20"/>
        <end position="39"/>
    </location>
</feature>
<keyword evidence="7" id="KW-0862">Zinc</keyword>
<dbReference type="Proteomes" id="UP000552644">
    <property type="component" value="Unassembled WGS sequence"/>
</dbReference>
<feature type="region of interest" description="Disordered" evidence="11">
    <location>
        <begin position="509"/>
        <end position="534"/>
    </location>
</feature>
<evidence type="ECO:0000256" key="2">
    <source>
        <dbReference type="ARBA" id="ARBA00022475"/>
    </source>
</evidence>
<evidence type="ECO:0000256" key="4">
    <source>
        <dbReference type="ARBA" id="ARBA00022692"/>
    </source>
</evidence>
<evidence type="ECO:0000259" key="13">
    <source>
        <dbReference type="Pfam" id="PF01435"/>
    </source>
</evidence>